<dbReference type="GO" id="GO:0003700">
    <property type="term" value="F:DNA-binding transcription factor activity"/>
    <property type="evidence" value="ECO:0007669"/>
    <property type="project" value="TreeGrafter"/>
</dbReference>
<dbReference type="Proteomes" id="UP000093928">
    <property type="component" value="Unassembled WGS sequence"/>
</dbReference>
<comment type="caution">
    <text evidence="6">The sequence shown here is derived from an EMBL/GenBank/DDBJ whole genome shotgun (WGS) entry which is preliminary data.</text>
</comment>
<dbReference type="InterPro" id="IPR036271">
    <property type="entry name" value="Tet_transcr_reg_TetR-rel_C_sf"/>
</dbReference>
<dbReference type="Gene3D" id="1.10.10.60">
    <property type="entry name" value="Homeodomain-like"/>
    <property type="match status" value="1"/>
</dbReference>
<reference evidence="6 7" key="1">
    <citation type="submission" date="2016-06" db="EMBL/GenBank/DDBJ databases">
        <authorList>
            <person name="Kjaerup R.B."/>
            <person name="Dalgaard T.S."/>
            <person name="Juul-Madsen H.R."/>
        </authorList>
    </citation>
    <scope>NUCLEOTIDE SEQUENCE [LARGE SCALE GENOMIC DNA]</scope>
    <source>
        <strain evidence="6 7">1165133.8</strain>
    </source>
</reference>
<protein>
    <submittedName>
        <fullName evidence="6">TetR family transcriptional regulator</fullName>
    </submittedName>
</protein>
<evidence type="ECO:0000313" key="6">
    <source>
        <dbReference type="EMBL" id="OBK28716.1"/>
    </source>
</evidence>
<feature type="domain" description="HTH tetR-type" evidence="5">
    <location>
        <begin position="22"/>
        <end position="82"/>
    </location>
</feature>
<dbReference type="InterPro" id="IPR023772">
    <property type="entry name" value="DNA-bd_HTH_TetR-type_CS"/>
</dbReference>
<name>A0A1A3P3G0_MYCAS</name>
<evidence type="ECO:0000256" key="2">
    <source>
        <dbReference type="ARBA" id="ARBA00023125"/>
    </source>
</evidence>
<evidence type="ECO:0000256" key="1">
    <source>
        <dbReference type="ARBA" id="ARBA00023015"/>
    </source>
</evidence>
<dbReference type="AlphaFoldDB" id="A0A1A3P3G0"/>
<evidence type="ECO:0000313" key="7">
    <source>
        <dbReference type="Proteomes" id="UP000093928"/>
    </source>
</evidence>
<dbReference type="PRINTS" id="PR00455">
    <property type="entry name" value="HTHTETR"/>
</dbReference>
<feature type="DNA-binding region" description="H-T-H motif" evidence="4">
    <location>
        <begin position="45"/>
        <end position="64"/>
    </location>
</feature>
<keyword evidence="2 4" id="KW-0238">DNA-binding</keyword>
<evidence type="ECO:0000256" key="4">
    <source>
        <dbReference type="PROSITE-ProRule" id="PRU00335"/>
    </source>
</evidence>
<sequence length="212" mass="23536">MRQPDQEGVSRTRRRNKLAPDPEIRREILAAAAAALQEQGVAGLSVAAVLEQAGLSTRAFYRHFGSKDELLAAVFLTAARAETQRLRRRMTAAPTDVEAVEAWIDARLDLAFDDSVRSDLRRLSLQAQSQALAAPNLIQPAYAEMLLPLREALERGVAHGVFRGVDPEHDARFIHGVVWAGIDRHWTTGDSDRSGLREHILRFCLQALGVER</sequence>
<dbReference type="SUPFAM" id="SSF48498">
    <property type="entry name" value="Tetracyclin repressor-like, C-terminal domain"/>
    <property type="match status" value="1"/>
</dbReference>
<dbReference type="Gene3D" id="1.10.357.10">
    <property type="entry name" value="Tetracycline Repressor, domain 2"/>
    <property type="match status" value="1"/>
</dbReference>
<dbReference type="PROSITE" id="PS50977">
    <property type="entry name" value="HTH_TETR_2"/>
    <property type="match status" value="1"/>
</dbReference>
<dbReference type="InterPro" id="IPR050109">
    <property type="entry name" value="HTH-type_TetR-like_transc_reg"/>
</dbReference>
<dbReference type="PANTHER" id="PTHR30055">
    <property type="entry name" value="HTH-TYPE TRANSCRIPTIONAL REGULATOR RUTR"/>
    <property type="match status" value="1"/>
</dbReference>
<dbReference type="EMBL" id="LZLS01000068">
    <property type="protein sequence ID" value="OBK28716.1"/>
    <property type="molecule type" value="Genomic_DNA"/>
</dbReference>
<dbReference type="PANTHER" id="PTHR30055:SF234">
    <property type="entry name" value="HTH-TYPE TRANSCRIPTIONAL REGULATOR BETI"/>
    <property type="match status" value="1"/>
</dbReference>
<accession>A0A1A3P3G0</accession>
<gene>
    <name evidence="6" type="ORF">A5634_01215</name>
</gene>
<dbReference type="RefSeq" id="WP_065143428.1">
    <property type="nucleotide sequence ID" value="NZ_LZLS01000068.1"/>
</dbReference>
<keyword evidence="3" id="KW-0804">Transcription</keyword>
<dbReference type="Pfam" id="PF00440">
    <property type="entry name" value="TetR_N"/>
    <property type="match status" value="1"/>
</dbReference>
<evidence type="ECO:0000259" key="5">
    <source>
        <dbReference type="PROSITE" id="PS50977"/>
    </source>
</evidence>
<proteinExistence type="predicted"/>
<dbReference type="SUPFAM" id="SSF46689">
    <property type="entry name" value="Homeodomain-like"/>
    <property type="match status" value="1"/>
</dbReference>
<dbReference type="InterPro" id="IPR009057">
    <property type="entry name" value="Homeodomain-like_sf"/>
</dbReference>
<organism evidence="6 7">
    <name type="scientific">Mycobacterium asiaticum</name>
    <dbReference type="NCBI Taxonomy" id="1790"/>
    <lineage>
        <taxon>Bacteria</taxon>
        <taxon>Bacillati</taxon>
        <taxon>Actinomycetota</taxon>
        <taxon>Actinomycetes</taxon>
        <taxon>Mycobacteriales</taxon>
        <taxon>Mycobacteriaceae</taxon>
        <taxon>Mycobacterium</taxon>
    </lineage>
</organism>
<dbReference type="GO" id="GO:0000976">
    <property type="term" value="F:transcription cis-regulatory region binding"/>
    <property type="evidence" value="ECO:0007669"/>
    <property type="project" value="TreeGrafter"/>
</dbReference>
<dbReference type="OrthoDB" id="3469831at2"/>
<dbReference type="InterPro" id="IPR001647">
    <property type="entry name" value="HTH_TetR"/>
</dbReference>
<evidence type="ECO:0000256" key="3">
    <source>
        <dbReference type="ARBA" id="ARBA00023163"/>
    </source>
</evidence>
<keyword evidence="1" id="KW-0805">Transcription regulation</keyword>
<dbReference type="PROSITE" id="PS01081">
    <property type="entry name" value="HTH_TETR_1"/>
    <property type="match status" value="1"/>
</dbReference>